<evidence type="ECO:0000313" key="1">
    <source>
        <dbReference type="EMBL" id="BAU52294.1"/>
    </source>
</evidence>
<dbReference type="EMBL" id="AP017313">
    <property type="protein sequence ID" value="BAU52294.1"/>
    <property type="molecule type" value="Genomic_DNA"/>
</dbReference>
<proteinExistence type="predicted"/>
<organism evidence="1 2">
    <name type="scientific">Mucilaginibacter gotjawali</name>
    <dbReference type="NCBI Taxonomy" id="1550579"/>
    <lineage>
        <taxon>Bacteria</taxon>
        <taxon>Pseudomonadati</taxon>
        <taxon>Bacteroidota</taxon>
        <taxon>Sphingobacteriia</taxon>
        <taxon>Sphingobacteriales</taxon>
        <taxon>Sphingobacteriaceae</taxon>
        <taxon>Mucilaginibacter</taxon>
    </lineage>
</organism>
<dbReference type="KEGG" id="mgot:MgSA37_00449"/>
<dbReference type="Proteomes" id="UP000218263">
    <property type="component" value="Chromosome"/>
</dbReference>
<sequence>MKKLALKPVSGRSILLVAAICLGTLGVMAQAPAKKAAKALVAPAAAKPIIAPKSVPAIIDAFFKKYKDKGADTAIDYLFGTNKLLANLPQLPVLKAKLDSLPISAGKYMGHELIAQKSASPSLFFYSYLVKFENQPYRFTFMFYKPGNEWELYRFKYDDQLDSELEEAGKINNKHP</sequence>
<accession>A0A120MXZ5</accession>
<gene>
    <name evidence="1" type="ORF">MgSA37_00449</name>
</gene>
<reference evidence="1 2" key="1">
    <citation type="submission" date="2015-12" db="EMBL/GenBank/DDBJ databases">
        <title>Genome sequence of Mucilaginibacter gotjawali.</title>
        <authorList>
            <person name="Lee J.S."/>
            <person name="Lee K.C."/>
            <person name="Kim K.K."/>
            <person name="Lee B.W."/>
        </authorList>
    </citation>
    <scope>NUCLEOTIDE SEQUENCE [LARGE SCALE GENOMIC DNA]</scope>
    <source>
        <strain evidence="1 2">SA3-7</strain>
    </source>
</reference>
<protein>
    <submittedName>
        <fullName evidence="1">Uncharacterized protein</fullName>
    </submittedName>
</protein>
<dbReference type="OrthoDB" id="1367364at2"/>
<keyword evidence="2" id="KW-1185">Reference proteome</keyword>
<dbReference type="AlphaFoldDB" id="A0A120MXZ5"/>
<dbReference type="RefSeq" id="WP_096349637.1">
    <property type="nucleotide sequence ID" value="NZ_AP017313.1"/>
</dbReference>
<name>A0A120MXZ5_9SPHI</name>
<evidence type="ECO:0000313" key="2">
    <source>
        <dbReference type="Proteomes" id="UP000218263"/>
    </source>
</evidence>